<dbReference type="InterPro" id="IPR034940">
    <property type="entry name" value="Gallate_dioxygenase_C"/>
</dbReference>
<gene>
    <name evidence="3" type="primary">ligB</name>
    <name evidence="3" type="ORF">SAMEA4384070_02156</name>
</gene>
<protein>
    <submittedName>
        <fullName evidence="3">Protocatechuate 4,5-dioxygenase beta chain</fullName>
        <ecNumber evidence="3">1.13.11.8</ecNumber>
    </submittedName>
</protein>
<organism evidence="3 4">
    <name type="scientific">Serratia ficaria</name>
    <dbReference type="NCBI Taxonomy" id="61651"/>
    <lineage>
        <taxon>Bacteria</taxon>
        <taxon>Pseudomonadati</taxon>
        <taxon>Pseudomonadota</taxon>
        <taxon>Gammaproteobacteria</taxon>
        <taxon>Enterobacterales</taxon>
        <taxon>Yersiniaceae</taxon>
        <taxon>Serratia</taxon>
    </lineage>
</organism>
<reference evidence="3 4" key="1">
    <citation type="submission" date="2017-06" db="EMBL/GenBank/DDBJ databases">
        <authorList>
            <consortium name="Pathogen Informatics"/>
        </authorList>
    </citation>
    <scope>NUCLEOTIDE SEQUENCE [LARGE SCALE GENOMIC DNA]</scope>
    <source>
        <strain evidence="3 4">NCTC12148</strain>
    </source>
</reference>
<feature type="domain" description="Extradiol ring-cleavage dioxygenase LigAB LigA subunit" evidence="2">
    <location>
        <begin position="321"/>
        <end position="407"/>
    </location>
</feature>
<dbReference type="Pfam" id="PF02900">
    <property type="entry name" value="LigB"/>
    <property type="match status" value="1"/>
</dbReference>
<evidence type="ECO:0000259" key="2">
    <source>
        <dbReference type="Pfam" id="PF07746"/>
    </source>
</evidence>
<dbReference type="InterPro" id="IPR004183">
    <property type="entry name" value="Xdiol_dOase_suB"/>
</dbReference>
<dbReference type="GeneID" id="75027313"/>
<dbReference type="STRING" id="1411141.GCA_001590885_01025"/>
<keyword evidence="3" id="KW-0223">Dioxygenase</keyword>
<dbReference type="AlphaFoldDB" id="A0A240BXL3"/>
<dbReference type="CDD" id="cd07923">
    <property type="entry name" value="Gallate_dioxygenase_C"/>
    <property type="match status" value="1"/>
</dbReference>
<dbReference type="InterPro" id="IPR036622">
    <property type="entry name" value="LigA_sf"/>
</dbReference>
<dbReference type="InterPro" id="IPR011986">
    <property type="entry name" value="Xdiol_dOase_LigA"/>
</dbReference>
<dbReference type="OrthoDB" id="8673673at2"/>
<dbReference type="Proteomes" id="UP000215134">
    <property type="component" value="Chromosome 1"/>
</dbReference>
<accession>A0A240BXL3</accession>
<dbReference type="Gene3D" id="1.10.700.10">
    <property type="entry name" value="Dioxygenase LigAB, LigA subunit"/>
    <property type="match status" value="1"/>
</dbReference>
<dbReference type="Gene3D" id="3.40.830.10">
    <property type="entry name" value="LigB-like"/>
    <property type="match status" value="1"/>
</dbReference>
<proteinExistence type="predicted"/>
<feature type="domain" description="Extradiol ring-cleavage dioxygenase class III enzyme subunit B" evidence="1">
    <location>
        <begin position="8"/>
        <end position="267"/>
    </location>
</feature>
<name>A0A240BXL3_SERFI</name>
<evidence type="ECO:0000313" key="3">
    <source>
        <dbReference type="EMBL" id="SNW00454.1"/>
    </source>
</evidence>
<dbReference type="SUPFAM" id="SSF53213">
    <property type="entry name" value="LigB-like"/>
    <property type="match status" value="1"/>
</dbReference>
<dbReference type="KEGG" id="sfj:SAMEA4384070_2156"/>
<dbReference type="EC" id="1.13.11.8" evidence="3"/>
<keyword evidence="3" id="KW-0560">Oxidoreductase</keyword>
<dbReference type="NCBIfam" id="NF009902">
    <property type="entry name" value="PRK13365.1"/>
    <property type="match status" value="1"/>
</dbReference>
<dbReference type="GO" id="GO:0008198">
    <property type="term" value="F:ferrous iron binding"/>
    <property type="evidence" value="ECO:0007669"/>
    <property type="project" value="InterPro"/>
</dbReference>
<dbReference type="GO" id="GO:0018579">
    <property type="term" value="F:protocatechuate 4,5-dioxygenase activity"/>
    <property type="evidence" value="ECO:0007669"/>
    <property type="project" value="UniProtKB-EC"/>
</dbReference>
<dbReference type="CDD" id="cd07950">
    <property type="entry name" value="Gallate_Doxase_N"/>
    <property type="match status" value="1"/>
</dbReference>
<dbReference type="InterPro" id="IPR034939">
    <property type="entry name" value="Gallate_Doxase_N"/>
</dbReference>
<dbReference type="RefSeq" id="WP_095097188.1">
    <property type="nucleotide sequence ID" value="NZ_CAMIQD010000002.1"/>
</dbReference>
<dbReference type="EMBL" id="LT906479">
    <property type="protein sequence ID" value="SNW00454.1"/>
    <property type="molecule type" value="Genomic_DNA"/>
</dbReference>
<evidence type="ECO:0000259" key="1">
    <source>
        <dbReference type="Pfam" id="PF02900"/>
    </source>
</evidence>
<keyword evidence="4" id="KW-1185">Reference proteome</keyword>
<dbReference type="NCBIfam" id="NF009901">
    <property type="entry name" value="PRK13364.1"/>
    <property type="match status" value="1"/>
</dbReference>
<evidence type="ECO:0000313" key="4">
    <source>
        <dbReference type="Proteomes" id="UP000215134"/>
    </source>
</evidence>
<dbReference type="Pfam" id="PF07746">
    <property type="entry name" value="LigA"/>
    <property type="match status" value="1"/>
</dbReference>
<dbReference type="SUPFAM" id="SSF48076">
    <property type="entry name" value="LigA subunit of an aromatic-ring-opening dioxygenase LigAB"/>
    <property type="match status" value="1"/>
</dbReference>
<sequence>MAKIIGGLAVSHTPTIGFAVDHNKQHESAWAPIFDGFAPMRQWLEEKKPDVLLYVFNDHVTSFFFDHYSAFVLGIDDSYAVADEGGGPRDLPPIQGHAALSQHIGASLMADEFDMSFFQDKPLDHGLFSPLSALLPWQDGWPMQVVPLQVGVLQFPIPSARRCFKLGQALRRAIESFPEELSVAVVATGGVSHQVHGERCGFNNPEWDAQFIDMLVNDPERLTEITLAEYATLGGLEGAEVIMWLIMRGALSANVEKLHQAYYLPSMTGIATLILENQAREAPVDVHQRQRDKINLQLAGVEQLPGTYPFTHARSLKAIRINRFLHRLIQPAWRQRFNTAQQALFDEAQLSAEEQRLLRELDWRGLIQYGVSFFLLEKLGAVVGVSNLHIYSAMRGQTLEEFQQTRNQQVLYSVAGKAAK</sequence>
<dbReference type="NCBIfam" id="NF009904">
    <property type="entry name" value="PRK13367.1"/>
    <property type="match status" value="1"/>
</dbReference>